<dbReference type="PROSITE" id="PS51257">
    <property type="entry name" value="PROKAR_LIPOPROTEIN"/>
    <property type="match status" value="1"/>
</dbReference>
<accession>A0ABP5BGX4</accession>
<feature type="region of interest" description="Disordered" evidence="1">
    <location>
        <begin position="24"/>
        <end position="54"/>
    </location>
</feature>
<sequence length="133" mass="13791">MARYLITAAGALLLFSLTACSGAPMTQPPQPSGRPPFQTVTPGPIAPSGSPTAVPPARWDAIVANLESQGVTGTPELVSATAVTWNSGALGCPQPGQSYTQALVDGMQVIVTVDAVRYDYRFGTSDSPKLCKR</sequence>
<feature type="chain" id="PRO_5047240880" description="DUF4333 domain-containing protein" evidence="2">
    <location>
        <begin position="22"/>
        <end position="133"/>
    </location>
</feature>
<protein>
    <recommendedName>
        <fullName evidence="5">DUF4333 domain-containing protein</fullName>
    </recommendedName>
</protein>
<gene>
    <name evidence="3" type="ORF">GCM10009776_03480</name>
</gene>
<evidence type="ECO:0000313" key="3">
    <source>
        <dbReference type="EMBL" id="GAA1944906.1"/>
    </source>
</evidence>
<keyword evidence="2" id="KW-0732">Signal</keyword>
<evidence type="ECO:0000313" key="4">
    <source>
        <dbReference type="Proteomes" id="UP001499933"/>
    </source>
</evidence>
<dbReference type="EMBL" id="BAAAOG010000001">
    <property type="protein sequence ID" value="GAA1944906.1"/>
    <property type="molecule type" value="Genomic_DNA"/>
</dbReference>
<keyword evidence="4" id="KW-1185">Reference proteome</keyword>
<feature type="signal peptide" evidence="2">
    <location>
        <begin position="1"/>
        <end position="21"/>
    </location>
</feature>
<reference evidence="4" key="1">
    <citation type="journal article" date="2019" name="Int. J. Syst. Evol. Microbiol.">
        <title>The Global Catalogue of Microorganisms (GCM) 10K type strain sequencing project: providing services to taxonomists for standard genome sequencing and annotation.</title>
        <authorList>
            <consortium name="The Broad Institute Genomics Platform"/>
            <consortium name="The Broad Institute Genome Sequencing Center for Infectious Disease"/>
            <person name="Wu L."/>
            <person name="Ma J."/>
        </authorList>
    </citation>
    <scope>NUCLEOTIDE SEQUENCE [LARGE SCALE GENOMIC DNA]</scope>
    <source>
        <strain evidence="4">JCM 14901</strain>
    </source>
</reference>
<comment type="caution">
    <text evidence="3">The sequence shown here is derived from an EMBL/GenBank/DDBJ whole genome shotgun (WGS) entry which is preliminary data.</text>
</comment>
<name>A0ABP5BGX4_9MICO</name>
<dbReference type="Proteomes" id="UP001499933">
    <property type="component" value="Unassembled WGS sequence"/>
</dbReference>
<organism evidence="3 4">
    <name type="scientific">Microbacterium deminutum</name>
    <dbReference type="NCBI Taxonomy" id="344164"/>
    <lineage>
        <taxon>Bacteria</taxon>
        <taxon>Bacillati</taxon>
        <taxon>Actinomycetota</taxon>
        <taxon>Actinomycetes</taxon>
        <taxon>Micrococcales</taxon>
        <taxon>Microbacteriaceae</taxon>
        <taxon>Microbacterium</taxon>
    </lineage>
</organism>
<evidence type="ECO:0000256" key="2">
    <source>
        <dbReference type="SAM" id="SignalP"/>
    </source>
</evidence>
<evidence type="ECO:0000256" key="1">
    <source>
        <dbReference type="SAM" id="MobiDB-lite"/>
    </source>
</evidence>
<proteinExistence type="predicted"/>
<evidence type="ECO:0008006" key="5">
    <source>
        <dbReference type="Google" id="ProtNLM"/>
    </source>
</evidence>